<evidence type="ECO:0000256" key="5">
    <source>
        <dbReference type="PROSITE-ProRule" id="PRU00335"/>
    </source>
</evidence>
<dbReference type="Pfam" id="PF00440">
    <property type="entry name" value="TetR_N"/>
    <property type="match status" value="1"/>
</dbReference>
<dbReference type="PANTHER" id="PTHR30055">
    <property type="entry name" value="HTH-TYPE TRANSCRIPTIONAL REGULATOR RUTR"/>
    <property type="match status" value="1"/>
</dbReference>
<keyword evidence="1" id="KW-0678">Repressor</keyword>
<dbReference type="Gene3D" id="1.10.10.60">
    <property type="entry name" value="Homeodomain-like"/>
    <property type="match status" value="1"/>
</dbReference>
<sequence length="212" mass="24970">MSSTDTQTRERIRQKADDLFMQLGTRNVSMDDIARELGMSKKTIYQYYSDKDELVNAVLDFTLSKMKRECDECYAGAKDAVHELFLTMDLLAEQFRNMNPIILHDLEKNHSDAFKKFLNYKHEYLFTVVRENMKRGISEGLFREDLNTDVISRFRLESMMMPFNTQVFPTSKYNFVEVVQLILEHYVFGIASTQGHALIMKYKEERKKSKPI</sequence>
<proteinExistence type="predicted"/>
<gene>
    <name evidence="7" type="ORF">EV199_3319</name>
</gene>
<dbReference type="SUPFAM" id="SSF48498">
    <property type="entry name" value="Tetracyclin repressor-like, C-terminal domain"/>
    <property type="match status" value="1"/>
</dbReference>
<dbReference type="InterPro" id="IPR050109">
    <property type="entry name" value="HTH-type_TetR-like_transc_reg"/>
</dbReference>
<feature type="DNA-binding region" description="H-T-H motif" evidence="5">
    <location>
        <begin position="29"/>
        <end position="48"/>
    </location>
</feature>
<evidence type="ECO:0000256" key="3">
    <source>
        <dbReference type="ARBA" id="ARBA00023125"/>
    </source>
</evidence>
<keyword evidence="3 5" id="KW-0238">DNA-binding</keyword>
<dbReference type="InterPro" id="IPR036271">
    <property type="entry name" value="Tet_transcr_reg_TetR-rel_C_sf"/>
</dbReference>
<evidence type="ECO:0000256" key="4">
    <source>
        <dbReference type="ARBA" id="ARBA00023163"/>
    </source>
</evidence>
<dbReference type="InterPro" id="IPR001647">
    <property type="entry name" value="HTH_TetR"/>
</dbReference>
<feature type="domain" description="HTH tetR-type" evidence="6">
    <location>
        <begin position="6"/>
        <end position="66"/>
    </location>
</feature>
<dbReference type="PROSITE" id="PS50977">
    <property type="entry name" value="HTH_TETR_2"/>
    <property type="match status" value="1"/>
</dbReference>
<dbReference type="GO" id="GO:0000976">
    <property type="term" value="F:transcription cis-regulatory region binding"/>
    <property type="evidence" value="ECO:0007669"/>
    <property type="project" value="TreeGrafter"/>
</dbReference>
<dbReference type="Proteomes" id="UP000293874">
    <property type="component" value="Unassembled WGS sequence"/>
</dbReference>
<dbReference type="SUPFAM" id="SSF46689">
    <property type="entry name" value="Homeodomain-like"/>
    <property type="match status" value="1"/>
</dbReference>
<dbReference type="GO" id="GO:0003700">
    <property type="term" value="F:DNA-binding transcription factor activity"/>
    <property type="evidence" value="ECO:0007669"/>
    <property type="project" value="TreeGrafter"/>
</dbReference>
<keyword evidence="8" id="KW-1185">Reference proteome</keyword>
<evidence type="ECO:0000256" key="1">
    <source>
        <dbReference type="ARBA" id="ARBA00022491"/>
    </source>
</evidence>
<dbReference type="InterPro" id="IPR009057">
    <property type="entry name" value="Homeodomain-like_sf"/>
</dbReference>
<evidence type="ECO:0000313" key="7">
    <source>
        <dbReference type="EMBL" id="RZS71416.1"/>
    </source>
</evidence>
<evidence type="ECO:0000313" key="8">
    <source>
        <dbReference type="Proteomes" id="UP000293874"/>
    </source>
</evidence>
<protein>
    <submittedName>
        <fullName evidence="7">TetR family transcriptional regulator</fullName>
    </submittedName>
</protein>
<evidence type="ECO:0000259" key="6">
    <source>
        <dbReference type="PROSITE" id="PS50977"/>
    </source>
</evidence>
<reference evidence="7 8" key="1">
    <citation type="submission" date="2019-02" db="EMBL/GenBank/DDBJ databases">
        <title>Genomic Encyclopedia of Type Strains, Phase IV (KMG-IV): sequencing the most valuable type-strain genomes for metagenomic binning, comparative biology and taxonomic classification.</title>
        <authorList>
            <person name="Goeker M."/>
        </authorList>
    </citation>
    <scope>NUCLEOTIDE SEQUENCE [LARGE SCALE GENOMIC DNA]</scope>
    <source>
        <strain evidence="7 8">DSM 18116</strain>
    </source>
</reference>
<keyword evidence="2" id="KW-0805">Transcription regulation</keyword>
<name>A0A4Q7MRN1_9BACT</name>
<dbReference type="PANTHER" id="PTHR30055:SF175">
    <property type="entry name" value="HTH-TYPE TRANSCRIPTIONAL REPRESSOR KSTR2"/>
    <property type="match status" value="1"/>
</dbReference>
<dbReference type="PRINTS" id="PR00455">
    <property type="entry name" value="HTHTETR"/>
</dbReference>
<dbReference type="AlphaFoldDB" id="A0A4Q7MRN1"/>
<organism evidence="7 8">
    <name type="scientific">Pseudobacter ginsenosidimutans</name>
    <dbReference type="NCBI Taxonomy" id="661488"/>
    <lineage>
        <taxon>Bacteria</taxon>
        <taxon>Pseudomonadati</taxon>
        <taxon>Bacteroidota</taxon>
        <taxon>Chitinophagia</taxon>
        <taxon>Chitinophagales</taxon>
        <taxon>Chitinophagaceae</taxon>
        <taxon>Pseudobacter</taxon>
    </lineage>
</organism>
<comment type="caution">
    <text evidence="7">The sequence shown here is derived from an EMBL/GenBank/DDBJ whole genome shotgun (WGS) entry which is preliminary data.</text>
</comment>
<dbReference type="EMBL" id="SGXA01000002">
    <property type="protein sequence ID" value="RZS71416.1"/>
    <property type="molecule type" value="Genomic_DNA"/>
</dbReference>
<dbReference type="RefSeq" id="WP_130541923.1">
    <property type="nucleotide sequence ID" value="NZ_CP042431.1"/>
</dbReference>
<accession>A0A4Q7MRN1</accession>
<keyword evidence="4" id="KW-0804">Transcription</keyword>
<dbReference type="Gene3D" id="1.10.357.10">
    <property type="entry name" value="Tetracycline Repressor, domain 2"/>
    <property type="match status" value="1"/>
</dbReference>
<dbReference type="OrthoDB" id="881297at2"/>
<evidence type="ECO:0000256" key="2">
    <source>
        <dbReference type="ARBA" id="ARBA00023015"/>
    </source>
</evidence>